<gene>
    <name evidence="1" type="ordered locus">SYNW0965</name>
</gene>
<evidence type="ECO:0000313" key="1">
    <source>
        <dbReference type="EMBL" id="CAE07480.1"/>
    </source>
</evidence>
<dbReference type="HOGENOM" id="CLU_127655_0_0_3"/>
<evidence type="ECO:0000313" key="2">
    <source>
        <dbReference type="Proteomes" id="UP000001422"/>
    </source>
</evidence>
<dbReference type="Proteomes" id="UP000001422">
    <property type="component" value="Chromosome"/>
</dbReference>
<dbReference type="STRING" id="84588.SYNW0965"/>
<dbReference type="eggNOG" id="ENOG50340FZ">
    <property type="taxonomic scope" value="Bacteria"/>
</dbReference>
<dbReference type="AlphaFoldDB" id="Q7U7L6"/>
<keyword evidence="2" id="KW-1185">Reference proteome</keyword>
<dbReference type="KEGG" id="syw:SYNW0965"/>
<protein>
    <submittedName>
        <fullName evidence="1">Conserved hypothetical</fullName>
    </submittedName>
</protein>
<name>Q7U7L6_PARMW</name>
<sequence>MVVVSRTPMSTDVPLLVGAGPLPELLMREASTALSDRWGLELSHISEGESPQETLSKPSAQQGLIRFCGDVARQRPEGGCWLDALADWRQPILLMVAGGTGGDIAGSAAAYTALCHQLGAPLIGLVQIGSQWNRLQRRRDGLPWMGWIPAADALERELALDHLVQELNRRCVTAAAKGAGAHQP</sequence>
<organism evidence="1 2">
    <name type="scientific">Parasynechococcus marenigrum (strain WH8102)</name>
    <dbReference type="NCBI Taxonomy" id="84588"/>
    <lineage>
        <taxon>Bacteria</taxon>
        <taxon>Bacillati</taxon>
        <taxon>Cyanobacteriota</taxon>
        <taxon>Cyanophyceae</taxon>
        <taxon>Synechococcales</taxon>
        <taxon>Prochlorococcaceae</taxon>
        <taxon>Parasynechococcus</taxon>
        <taxon>Parasynechococcus marenigrum</taxon>
    </lineage>
</organism>
<dbReference type="EMBL" id="BX569691">
    <property type="protein sequence ID" value="CAE07480.1"/>
    <property type="molecule type" value="Genomic_DNA"/>
</dbReference>
<proteinExistence type="predicted"/>
<reference evidence="1 2" key="1">
    <citation type="journal article" date="2003" name="Nature">
        <title>The genome of a motile marine Synechococcus.</title>
        <authorList>
            <person name="Palenik B."/>
            <person name="Brahamsha B."/>
            <person name="Larimer F."/>
            <person name="Land M."/>
            <person name="Hauser L."/>
            <person name="Chain P."/>
            <person name="Lamerdin J."/>
            <person name="Regala W."/>
            <person name="Allen E.A."/>
            <person name="McCarren J."/>
            <person name="Paulsen I."/>
            <person name="Dufresne A."/>
            <person name="Partensky F."/>
            <person name="Webb E."/>
            <person name="Waterbury J."/>
        </authorList>
    </citation>
    <scope>NUCLEOTIDE SEQUENCE [LARGE SCALE GENOMIC DNA]</scope>
    <source>
        <strain evidence="1 2">WH8102</strain>
    </source>
</reference>
<accession>Q7U7L6</accession>